<name>A0ABQ0A1S1_9GAMM</name>
<accession>A0ABQ0A1S1</accession>
<comment type="caution">
    <text evidence="2">The sequence shown here is derived from an EMBL/GenBank/DDBJ whole genome shotgun (WGS) entry which is preliminary data.</text>
</comment>
<organism evidence="2 3">
    <name type="scientific">Thalassolituus maritimus</name>
    <dbReference type="NCBI Taxonomy" id="484498"/>
    <lineage>
        <taxon>Bacteria</taxon>
        <taxon>Pseudomonadati</taxon>
        <taxon>Pseudomonadota</taxon>
        <taxon>Gammaproteobacteria</taxon>
        <taxon>Oceanospirillales</taxon>
        <taxon>Oceanospirillaceae</taxon>
        <taxon>Thalassolituus</taxon>
    </lineage>
</organism>
<dbReference type="EMBL" id="BAABWH010000006">
    <property type="protein sequence ID" value="GAA6146272.1"/>
    <property type="molecule type" value="Genomic_DNA"/>
</dbReference>
<evidence type="ECO:0000313" key="2">
    <source>
        <dbReference type="EMBL" id="GAA6146272.1"/>
    </source>
</evidence>
<dbReference type="Proteomes" id="UP001481413">
    <property type="component" value="Unassembled WGS sequence"/>
</dbReference>
<sequence length="61" mass="6934">MGHVYWLNEDYPVHGIQRSKATRSLVMSKPLENGPSKKPYKESGKGRNNNPAKHKKQEKSA</sequence>
<feature type="compositionally biased region" description="Basic residues" evidence="1">
    <location>
        <begin position="52"/>
        <end position="61"/>
    </location>
</feature>
<feature type="region of interest" description="Disordered" evidence="1">
    <location>
        <begin position="20"/>
        <end position="61"/>
    </location>
</feature>
<protein>
    <submittedName>
        <fullName evidence="2">Uncharacterized protein</fullName>
    </submittedName>
</protein>
<evidence type="ECO:0000313" key="3">
    <source>
        <dbReference type="Proteomes" id="UP001481413"/>
    </source>
</evidence>
<proteinExistence type="predicted"/>
<reference evidence="2 3" key="1">
    <citation type="submission" date="2024-04" db="EMBL/GenBank/DDBJ databases">
        <title>Draft genome sequence of Thalassolituus maritimus NBRC 116585.</title>
        <authorList>
            <person name="Miyakawa T."/>
            <person name="Kusuya Y."/>
            <person name="Miura T."/>
        </authorList>
    </citation>
    <scope>NUCLEOTIDE SEQUENCE [LARGE SCALE GENOMIC DNA]</scope>
    <source>
        <strain evidence="2 3">5NW40-0001</strain>
    </source>
</reference>
<gene>
    <name evidence="2" type="ORF">NBRC116585_23900</name>
</gene>
<keyword evidence="3" id="KW-1185">Reference proteome</keyword>
<evidence type="ECO:0000256" key="1">
    <source>
        <dbReference type="SAM" id="MobiDB-lite"/>
    </source>
</evidence>